<sequence length="117" mass="13081">MQSKTHDAQQWPQQLGKASPQGPPAMQEKMLTKSQTSTPTSQPGTTKPHGLINTSKLVRTDPQRNSPMDISTIHNYQLKLKSLDGRDPVGRSSTFFTKKSLDIESYFTNIIRVAQKL</sequence>
<dbReference type="InParanoid" id="G0PG61"/>
<feature type="region of interest" description="Disordered" evidence="1">
    <location>
        <begin position="1"/>
        <end position="68"/>
    </location>
</feature>
<evidence type="ECO:0000313" key="2">
    <source>
        <dbReference type="EMBL" id="EGT54788.1"/>
    </source>
</evidence>
<proteinExistence type="predicted"/>
<name>G0PG61_CAEBE</name>
<evidence type="ECO:0000313" key="3">
    <source>
        <dbReference type="Proteomes" id="UP000008068"/>
    </source>
</evidence>
<dbReference type="AlphaFoldDB" id="G0PG61"/>
<gene>
    <name evidence="2" type="ORF">CAEBREN_23320</name>
</gene>
<dbReference type="HOGENOM" id="CLU_2086937_0_0_1"/>
<feature type="compositionally biased region" description="Low complexity" evidence="1">
    <location>
        <begin position="32"/>
        <end position="48"/>
    </location>
</feature>
<keyword evidence="3" id="KW-1185">Reference proteome</keyword>
<dbReference type="EMBL" id="GL380401">
    <property type="protein sequence ID" value="EGT54788.1"/>
    <property type="molecule type" value="Genomic_DNA"/>
</dbReference>
<protein>
    <submittedName>
        <fullName evidence="2">Uncharacterized protein</fullName>
    </submittedName>
</protein>
<accession>G0PG61</accession>
<dbReference type="Proteomes" id="UP000008068">
    <property type="component" value="Unassembled WGS sequence"/>
</dbReference>
<organism evidence="3">
    <name type="scientific">Caenorhabditis brenneri</name>
    <name type="common">Nematode worm</name>
    <dbReference type="NCBI Taxonomy" id="135651"/>
    <lineage>
        <taxon>Eukaryota</taxon>
        <taxon>Metazoa</taxon>
        <taxon>Ecdysozoa</taxon>
        <taxon>Nematoda</taxon>
        <taxon>Chromadorea</taxon>
        <taxon>Rhabditida</taxon>
        <taxon>Rhabditina</taxon>
        <taxon>Rhabditomorpha</taxon>
        <taxon>Rhabditoidea</taxon>
        <taxon>Rhabditidae</taxon>
        <taxon>Peloderinae</taxon>
        <taxon>Caenorhabditis</taxon>
    </lineage>
</organism>
<evidence type="ECO:0000256" key="1">
    <source>
        <dbReference type="SAM" id="MobiDB-lite"/>
    </source>
</evidence>
<feature type="compositionally biased region" description="Polar residues" evidence="1">
    <location>
        <begin position="52"/>
        <end position="68"/>
    </location>
</feature>
<reference evidence="3" key="1">
    <citation type="submission" date="2011-07" db="EMBL/GenBank/DDBJ databases">
        <authorList>
            <consortium name="Caenorhabditis brenneri Sequencing and Analysis Consortium"/>
            <person name="Wilson R.K."/>
        </authorList>
    </citation>
    <scope>NUCLEOTIDE SEQUENCE [LARGE SCALE GENOMIC DNA]</scope>
    <source>
        <strain evidence="3">PB2801</strain>
    </source>
</reference>